<dbReference type="AlphaFoldDB" id="A0A2K1NZS8"/>
<evidence type="ECO:0000313" key="4">
    <source>
        <dbReference type="EMBL" id="PNR96029.1"/>
    </source>
</evidence>
<proteinExistence type="inferred from homology"/>
<comment type="caution">
    <text evidence="4">The sequence shown here is derived from an EMBL/GenBank/DDBJ whole genome shotgun (WGS) entry which is preliminary data.</text>
</comment>
<dbReference type="NCBIfam" id="TIGR00172">
    <property type="entry name" value="maf"/>
    <property type="match status" value="1"/>
</dbReference>
<dbReference type="InterPro" id="IPR029001">
    <property type="entry name" value="ITPase-like_fam"/>
</dbReference>
<evidence type="ECO:0000313" key="5">
    <source>
        <dbReference type="Proteomes" id="UP000236434"/>
    </source>
</evidence>
<dbReference type="PIRSF" id="PIRSF006305">
    <property type="entry name" value="Maf"/>
    <property type="match status" value="1"/>
</dbReference>
<dbReference type="RefSeq" id="WP_103067075.1">
    <property type="nucleotide sequence ID" value="NZ_AZRL01000016.1"/>
</dbReference>
<gene>
    <name evidence="4" type="ORF">X929_05835</name>
</gene>
<feature type="active site" description="Proton acceptor" evidence="3">
    <location>
        <position position="71"/>
    </location>
</feature>
<dbReference type="GO" id="GO:0005737">
    <property type="term" value="C:cytoplasm"/>
    <property type="evidence" value="ECO:0007669"/>
    <property type="project" value="UniProtKB-SubCell"/>
</dbReference>
<sequence length="190" mass="21601">MIDSKVELVLGSSSPRRQELLKLITKSFSIRTANTDEAYNSAAPSEIVQEISYKKSKNIEISPEELLITADTIVTLDGKIFGKPHDYDEAFNMLQTLSNKTHCVYTGITLRSLKKLVSFYEVSKVTFYKLDEEVIDFYIKNNSVFDKAGAYAIQDFAAVFVKKIEGDYYNIMGLPLAKLYWQLRQILATL</sequence>
<dbReference type="GO" id="GO:0036221">
    <property type="term" value="F:UTP diphosphatase activity"/>
    <property type="evidence" value="ECO:0007669"/>
    <property type="project" value="RHEA"/>
</dbReference>
<dbReference type="Proteomes" id="UP000236434">
    <property type="component" value="Unassembled WGS sequence"/>
</dbReference>
<evidence type="ECO:0000256" key="3">
    <source>
        <dbReference type="HAMAP-Rule" id="MF_00528"/>
    </source>
</evidence>
<keyword evidence="3" id="KW-0963">Cytoplasm</keyword>
<comment type="catalytic activity">
    <reaction evidence="3">
        <text>dTTP + H2O = dTMP + diphosphate + H(+)</text>
        <dbReference type="Rhea" id="RHEA:28534"/>
        <dbReference type="ChEBI" id="CHEBI:15377"/>
        <dbReference type="ChEBI" id="CHEBI:15378"/>
        <dbReference type="ChEBI" id="CHEBI:33019"/>
        <dbReference type="ChEBI" id="CHEBI:37568"/>
        <dbReference type="ChEBI" id="CHEBI:63528"/>
        <dbReference type="EC" id="3.6.1.9"/>
    </reaction>
</comment>
<dbReference type="GO" id="GO:0036218">
    <property type="term" value="F:dTTP diphosphatase activity"/>
    <property type="evidence" value="ECO:0007669"/>
    <property type="project" value="RHEA"/>
</dbReference>
<dbReference type="Gene3D" id="3.90.950.10">
    <property type="match status" value="1"/>
</dbReference>
<accession>A0A2K1NZS8</accession>
<dbReference type="Pfam" id="PF02545">
    <property type="entry name" value="Maf"/>
    <property type="match status" value="1"/>
</dbReference>
<feature type="site" description="Important for substrate specificity" evidence="3">
    <location>
        <position position="154"/>
    </location>
</feature>
<name>A0A2K1NZS8_9BACT</name>
<dbReference type="CDD" id="cd00555">
    <property type="entry name" value="Maf"/>
    <property type="match status" value="1"/>
</dbReference>
<dbReference type="SUPFAM" id="SSF52972">
    <property type="entry name" value="ITPase-like"/>
    <property type="match status" value="1"/>
</dbReference>
<comment type="cofactor">
    <cofactor evidence="1 3">
        <name>a divalent metal cation</name>
        <dbReference type="ChEBI" id="CHEBI:60240"/>
    </cofactor>
</comment>
<protein>
    <recommendedName>
        <fullName evidence="3">dTTP/UTP pyrophosphatase</fullName>
        <shortName evidence="3">dTTPase/UTPase</shortName>
        <ecNumber evidence="3">3.6.1.9</ecNumber>
    </recommendedName>
    <alternativeName>
        <fullName evidence="3">Nucleoside triphosphate pyrophosphatase</fullName>
    </alternativeName>
    <alternativeName>
        <fullName evidence="3">Nucleotide pyrophosphatase</fullName>
        <shortName evidence="3">Nucleotide PPase</shortName>
    </alternativeName>
</protein>
<comment type="caution">
    <text evidence="3">Lacks conserved residue(s) required for the propagation of feature annotation.</text>
</comment>
<dbReference type="EC" id="3.6.1.9" evidence="3"/>
<organism evidence="4 5">
    <name type="scientific">Petrotoga olearia DSM 13574</name>
    <dbReference type="NCBI Taxonomy" id="1122955"/>
    <lineage>
        <taxon>Bacteria</taxon>
        <taxon>Thermotogati</taxon>
        <taxon>Thermotogota</taxon>
        <taxon>Thermotogae</taxon>
        <taxon>Petrotogales</taxon>
        <taxon>Petrotogaceae</taxon>
        <taxon>Petrotoga</taxon>
    </lineage>
</organism>
<dbReference type="EMBL" id="AZRL01000016">
    <property type="protein sequence ID" value="PNR96029.1"/>
    <property type="molecule type" value="Genomic_DNA"/>
</dbReference>
<keyword evidence="2 3" id="KW-0378">Hydrolase</keyword>
<comment type="subcellular location">
    <subcellularLocation>
        <location evidence="3">Cytoplasm</location>
    </subcellularLocation>
</comment>
<evidence type="ECO:0000256" key="2">
    <source>
        <dbReference type="ARBA" id="ARBA00022801"/>
    </source>
</evidence>
<comment type="function">
    <text evidence="3">Nucleoside triphosphate pyrophosphatase that hydrolyzes dTTP and UTP. May have a dual role in cell division arrest and in preventing the incorporation of modified nucleotides into cellular nucleic acids.</text>
</comment>
<dbReference type="GO" id="GO:0009117">
    <property type="term" value="P:nucleotide metabolic process"/>
    <property type="evidence" value="ECO:0007669"/>
    <property type="project" value="UniProtKB-KW"/>
</dbReference>
<feature type="site" description="Important for substrate specificity" evidence="3">
    <location>
        <position position="72"/>
    </location>
</feature>
<dbReference type="HAMAP" id="MF_00528">
    <property type="entry name" value="Maf"/>
    <property type="match status" value="1"/>
</dbReference>
<dbReference type="PANTHER" id="PTHR43213:SF5">
    <property type="entry name" value="BIFUNCTIONAL DTTP_UTP PYROPHOSPHATASE_METHYLTRANSFERASE PROTEIN-RELATED"/>
    <property type="match status" value="1"/>
</dbReference>
<keyword evidence="3" id="KW-0546">Nucleotide metabolism</keyword>
<dbReference type="OrthoDB" id="9807767at2"/>
<dbReference type="PANTHER" id="PTHR43213">
    <property type="entry name" value="BIFUNCTIONAL DTTP/UTP PYROPHOSPHATASE/METHYLTRANSFERASE PROTEIN-RELATED"/>
    <property type="match status" value="1"/>
</dbReference>
<evidence type="ECO:0000256" key="1">
    <source>
        <dbReference type="ARBA" id="ARBA00001968"/>
    </source>
</evidence>
<comment type="similarity">
    <text evidence="3">Belongs to the Maf family. YhdE subfamily.</text>
</comment>
<comment type="catalytic activity">
    <reaction evidence="3">
        <text>UTP + H2O = UMP + diphosphate + H(+)</text>
        <dbReference type="Rhea" id="RHEA:29395"/>
        <dbReference type="ChEBI" id="CHEBI:15377"/>
        <dbReference type="ChEBI" id="CHEBI:15378"/>
        <dbReference type="ChEBI" id="CHEBI:33019"/>
        <dbReference type="ChEBI" id="CHEBI:46398"/>
        <dbReference type="ChEBI" id="CHEBI:57865"/>
        <dbReference type="EC" id="3.6.1.9"/>
    </reaction>
</comment>
<reference evidence="4 5" key="1">
    <citation type="submission" date="2013-12" db="EMBL/GenBank/DDBJ databases">
        <title>Comparative genomics of Petrotoga isolates.</title>
        <authorList>
            <person name="Nesbo C.L."/>
            <person name="Charchuk R."/>
            <person name="Chow K."/>
        </authorList>
    </citation>
    <scope>NUCLEOTIDE SEQUENCE [LARGE SCALE GENOMIC DNA]</scope>
    <source>
        <strain evidence="4 5">DSM 13574</strain>
    </source>
</reference>
<dbReference type="InterPro" id="IPR003697">
    <property type="entry name" value="Maf-like"/>
</dbReference>
<feature type="site" description="Important for substrate specificity" evidence="3">
    <location>
        <position position="16"/>
    </location>
</feature>